<comment type="caution">
    <text evidence="2">The sequence shown here is derived from an EMBL/GenBank/DDBJ whole genome shotgun (WGS) entry which is preliminary data.</text>
</comment>
<keyword evidence="3" id="KW-1185">Reference proteome</keyword>
<keyword evidence="1" id="KW-1133">Transmembrane helix</keyword>
<keyword evidence="1" id="KW-0812">Transmembrane</keyword>
<evidence type="ECO:0000313" key="2">
    <source>
        <dbReference type="EMBL" id="MFD2142444.1"/>
    </source>
</evidence>
<dbReference type="Proteomes" id="UP001597299">
    <property type="component" value="Unassembled WGS sequence"/>
</dbReference>
<dbReference type="RefSeq" id="WP_213353936.1">
    <property type="nucleotide sequence ID" value="NZ_JAHBGB010000037.1"/>
</dbReference>
<reference evidence="3" key="1">
    <citation type="journal article" date="2019" name="Int. J. Syst. Evol. Microbiol.">
        <title>The Global Catalogue of Microorganisms (GCM) 10K type strain sequencing project: providing services to taxonomists for standard genome sequencing and annotation.</title>
        <authorList>
            <consortium name="The Broad Institute Genomics Platform"/>
            <consortium name="The Broad Institute Genome Sequencing Center for Infectious Disease"/>
            <person name="Wu L."/>
            <person name="Ma J."/>
        </authorList>
    </citation>
    <scope>NUCLEOTIDE SEQUENCE [LARGE SCALE GENOMIC DNA]</scope>
    <source>
        <strain evidence="3">CCM 7435</strain>
    </source>
</reference>
<evidence type="ECO:0000256" key="1">
    <source>
        <dbReference type="SAM" id="Phobius"/>
    </source>
</evidence>
<accession>A0ABW4Z1P4</accession>
<dbReference type="EMBL" id="JBHUHD010000001">
    <property type="protein sequence ID" value="MFD2142444.1"/>
    <property type="molecule type" value="Genomic_DNA"/>
</dbReference>
<proteinExistence type="predicted"/>
<feature type="transmembrane region" description="Helical" evidence="1">
    <location>
        <begin position="47"/>
        <end position="66"/>
    </location>
</feature>
<name>A0ABW4Z1P4_9HYPH</name>
<protein>
    <submittedName>
        <fullName evidence="2">Uncharacterized protein</fullName>
    </submittedName>
</protein>
<gene>
    <name evidence="2" type="ORF">ACFSNC_18720</name>
</gene>
<keyword evidence="1" id="KW-0472">Membrane</keyword>
<organism evidence="2 3">
    <name type="scientific">Ancylobacter oerskovii</name>
    <dbReference type="NCBI Taxonomy" id="459519"/>
    <lineage>
        <taxon>Bacteria</taxon>
        <taxon>Pseudomonadati</taxon>
        <taxon>Pseudomonadota</taxon>
        <taxon>Alphaproteobacteria</taxon>
        <taxon>Hyphomicrobiales</taxon>
        <taxon>Xanthobacteraceae</taxon>
        <taxon>Ancylobacter</taxon>
    </lineage>
</organism>
<sequence>MAKDIDDTGLKEGQAVTEERQVVESGNVVVQADPMERQATEVRPMRYVLGIGLLLVVIGMAVTYMSV</sequence>
<evidence type="ECO:0000313" key="3">
    <source>
        <dbReference type="Proteomes" id="UP001597299"/>
    </source>
</evidence>